<dbReference type="EMBL" id="UZAI01000210">
    <property type="protein sequence ID" value="VDO49968.1"/>
    <property type="molecule type" value="Genomic_DNA"/>
</dbReference>
<dbReference type="Proteomes" id="UP000277204">
    <property type="component" value="Unassembled WGS sequence"/>
</dbReference>
<organism evidence="1 2">
    <name type="scientific">Schistosoma margrebowiei</name>
    <dbReference type="NCBI Taxonomy" id="48269"/>
    <lineage>
        <taxon>Eukaryota</taxon>
        <taxon>Metazoa</taxon>
        <taxon>Spiralia</taxon>
        <taxon>Lophotrochozoa</taxon>
        <taxon>Platyhelminthes</taxon>
        <taxon>Trematoda</taxon>
        <taxon>Digenea</taxon>
        <taxon>Strigeidida</taxon>
        <taxon>Schistosomatoidea</taxon>
        <taxon>Schistosomatidae</taxon>
        <taxon>Schistosoma</taxon>
    </lineage>
</organism>
<gene>
    <name evidence="1" type="ORF">SMRZ_LOCUS1024</name>
</gene>
<keyword evidence="2" id="KW-1185">Reference proteome</keyword>
<reference evidence="1 2" key="1">
    <citation type="submission" date="2018-11" db="EMBL/GenBank/DDBJ databases">
        <authorList>
            <consortium name="Pathogen Informatics"/>
        </authorList>
    </citation>
    <scope>NUCLEOTIDE SEQUENCE [LARGE SCALE GENOMIC DNA]</scope>
    <source>
        <strain evidence="1 2">Zambia</strain>
    </source>
</reference>
<sequence>MLAIKFFIYNPDCSIPITYRLQWSLIKNMDWNKLIKKLHEITHKQYSGFTLTWNDGFHNCIITDVKDILRALEYMQTKQLHNDDCLHIKVNSLPKSLPNVNVFTTSNSSKLFNQVYPPTYTEAIGSQTNSLPKTNRTENKIIIVARKPILSVKFFIQDPINHDHIVYRWMTPILVRHLDWDKVIEKLHCVTSKKYSGFEMTWYDGFHHCVLTNTKDLRKAVELMQNRRTEDNCVRLHVRAIPKLLRPECRSQITNDKEFSSQYLPSYLEAIGLQSFIHNDFTDNEKQFLKQDPIIKDEYRW</sequence>
<accession>A0A183LB49</accession>
<dbReference type="AlphaFoldDB" id="A0A183LB49"/>
<evidence type="ECO:0000313" key="1">
    <source>
        <dbReference type="EMBL" id="VDO49968.1"/>
    </source>
</evidence>
<evidence type="ECO:0000313" key="2">
    <source>
        <dbReference type="Proteomes" id="UP000277204"/>
    </source>
</evidence>
<name>A0A183LB49_9TREM</name>
<protein>
    <submittedName>
        <fullName evidence="1">Uncharacterized protein</fullName>
    </submittedName>
</protein>
<proteinExistence type="predicted"/>